<dbReference type="EMBL" id="PGOL01000044">
    <property type="protein sequence ID" value="PKI78532.1"/>
    <property type="molecule type" value="Genomic_DNA"/>
</dbReference>
<name>A0A2I0LCY3_PUNGR</name>
<evidence type="ECO:0000313" key="2">
    <source>
        <dbReference type="Proteomes" id="UP000233551"/>
    </source>
</evidence>
<dbReference type="Proteomes" id="UP000233551">
    <property type="component" value="Unassembled WGS sequence"/>
</dbReference>
<comment type="caution">
    <text evidence="1">The sequence shown here is derived from an EMBL/GenBank/DDBJ whole genome shotgun (WGS) entry which is preliminary data.</text>
</comment>
<keyword evidence="2" id="KW-1185">Reference proteome</keyword>
<accession>A0A2I0LCY3</accession>
<dbReference type="AlphaFoldDB" id="A0A2I0LCY3"/>
<proteinExistence type="predicted"/>
<protein>
    <submittedName>
        <fullName evidence="1">Uncharacterized protein</fullName>
    </submittedName>
</protein>
<reference evidence="1 2" key="1">
    <citation type="submission" date="2017-11" db="EMBL/GenBank/DDBJ databases">
        <title>De-novo sequencing of pomegranate (Punica granatum L.) genome.</title>
        <authorList>
            <person name="Akparov Z."/>
            <person name="Amiraslanov A."/>
            <person name="Hajiyeva S."/>
            <person name="Abbasov M."/>
            <person name="Kaur K."/>
            <person name="Hamwieh A."/>
            <person name="Solovyev V."/>
            <person name="Salamov A."/>
            <person name="Braich B."/>
            <person name="Kosarev P."/>
            <person name="Mahmoud A."/>
            <person name="Hajiyev E."/>
            <person name="Babayeva S."/>
            <person name="Izzatullayeva V."/>
            <person name="Mammadov A."/>
            <person name="Mammadov A."/>
            <person name="Sharifova S."/>
            <person name="Ojaghi J."/>
            <person name="Eynullazada K."/>
            <person name="Bayramov B."/>
            <person name="Abdulazimova A."/>
            <person name="Shahmuradov I."/>
        </authorList>
    </citation>
    <scope>NUCLEOTIDE SEQUENCE [LARGE SCALE GENOMIC DNA]</scope>
    <source>
        <strain evidence="2">cv. AG2017</strain>
        <tissue evidence="1">Leaf</tissue>
    </source>
</reference>
<gene>
    <name evidence="1" type="ORF">CRG98_001090</name>
</gene>
<organism evidence="1 2">
    <name type="scientific">Punica granatum</name>
    <name type="common">Pomegranate</name>
    <dbReference type="NCBI Taxonomy" id="22663"/>
    <lineage>
        <taxon>Eukaryota</taxon>
        <taxon>Viridiplantae</taxon>
        <taxon>Streptophyta</taxon>
        <taxon>Embryophyta</taxon>
        <taxon>Tracheophyta</taxon>
        <taxon>Spermatophyta</taxon>
        <taxon>Magnoliopsida</taxon>
        <taxon>eudicotyledons</taxon>
        <taxon>Gunneridae</taxon>
        <taxon>Pentapetalae</taxon>
        <taxon>rosids</taxon>
        <taxon>malvids</taxon>
        <taxon>Myrtales</taxon>
        <taxon>Lythraceae</taxon>
        <taxon>Punica</taxon>
    </lineage>
</organism>
<sequence length="62" mass="6844">MTTIGAPPARRLKMRQVSLNRAVRTKETVARSGRFTENRPYLGVAASGAEPQPWRGSFVPFA</sequence>
<evidence type="ECO:0000313" key="1">
    <source>
        <dbReference type="EMBL" id="PKI78532.1"/>
    </source>
</evidence>